<evidence type="ECO:0000313" key="3">
    <source>
        <dbReference type="EMBL" id="CUP03237.1"/>
    </source>
</evidence>
<dbReference type="Pfam" id="PF14285">
    <property type="entry name" value="DUF4367"/>
    <property type="match status" value="1"/>
</dbReference>
<dbReference type="STRING" id="39482.ERS852491_04058"/>
<gene>
    <name evidence="3" type="ORF">ERS852491_04058</name>
</gene>
<dbReference type="InterPro" id="IPR025377">
    <property type="entry name" value="DUF4367"/>
</dbReference>
<dbReference type="EMBL" id="CYZU01000051">
    <property type="protein sequence ID" value="CUP03237.1"/>
    <property type="molecule type" value="Genomic_DNA"/>
</dbReference>
<evidence type="ECO:0000259" key="2">
    <source>
        <dbReference type="Pfam" id="PF14285"/>
    </source>
</evidence>
<sequence>MKNEYSKKEIERILRQDVEIPENIEARIQDTYEQLGIGKKVTMKYTKKRRTWVAVAAVAVMAAGMSVVTLAANKFLSANLVEKEDTVNYSFHVDREKEAHMISVEPTYIPDGYTLYGEDSPYGGKWHNEDNGGGISIISYNAAELDSLERTGGADFMSYAKDSHIESLDISGMKTDVFVNDSFYTDSEETVKRIYLFNEEYGYGVMVWSESDLPAEEVIKVAEGLKIEVLDETVAYMTDEELKKLEADQEADKQNSTRTYQAGVAADDIYEIGQEIKDPLVMGADGEELVQQGIVDDVRFTVLDVEILDALPLSEYPAENFVRYDEVSPWMQEDGTLKPHERYRYTVGEDGLESQDGVLETVQSKYVVVKMKAKNYSDTQSESNQMMGIPIAPDLTTLIPREDGSCAYPADSFRAANEGYGMQWMSNNGSSFPFYFDDIYYTEGIQRLKSAFFRPIAAGEEIEYTLVYVADEDQLDHLYLWFFGGTSGVNPDGSIIASPYVKIG</sequence>
<proteinExistence type="predicted"/>
<protein>
    <recommendedName>
        <fullName evidence="2">DUF4367 domain-containing protein</fullName>
    </recommendedName>
</protein>
<keyword evidence="1" id="KW-1133">Transmembrane helix</keyword>
<evidence type="ECO:0000313" key="4">
    <source>
        <dbReference type="Proteomes" id="UP000095544"/>
    </source>
</evidence>
<dbReference type="OrthoDB" id="2015768at2"/>
<dbReference type="AlphaFoldDB" id="A0A174JZP7"/>
<keyword evidence="1" id="KW-0472">Membrane</keyword>
<keyword evidence="1" id="KW-0812">Transmembrane</keyword>
<organism evidence="3 4">
    <name type="scientific">Faecalicatena contorta</name>
    <dbReference type="NCBI Taxonomy" id="39482"/>
    <lineage>
        <taxon>Bacteria</taxon>
        <taxon>Bacillati</taxon>
        <taxon>Bacillota</taxon>
        <taxon>Clostridia</taxon>
        <taxon>Lachnospirales</taxon>
        <taxon>Lachnospiraceae</taxon>
        <taxon>Faecalicatena</taxon>
    </lineage>
</organism>
<accession>A0A174JZP7</accession>
<dbReference type="Proteomes" id="UP000095544">
    <property type="component" value="Unassembled WGS sequence"/>
</dbReference>
<name>A0A174JZP7_9FIRM</name>
<feature type="domain" description="DUF4367" evidence="2">
    <location>
        <begin position="104"/>
        <end position="224"/>
    </location>
</feature>
<feature type="transmembrane region" description="Helical" evidence="1">
    <location>
        <begin position="52"/>
        <end position="72"/>
    </location>
</feature>
<evidence type="ECO:0000256" key="1">
    <source>
        <dbReference type="SAM" id="Phobius"/>
    </source>
</evidence>
<dbReference type="RefSeq" id="WP_055154816.1">
    <property type="nucleotide sequence ID" value="NZ_CYZU01000051.1"/>
</dbReference>
<reference evidence="3 4" key="1">
    <citation type="submission" date="2015-09" db="EMBL/GenBank/DDBJ databases">
        <authorList>
            <consortium name="Pathogen Informatics"/>
        </authorList>
    </citation>
    <scope>NUCLEOTIDE SEQUENCE [LARGE SCALE GENOMIC DNA]</scope>
    <source>
        <strain evidence="3 4">2789STDY5834876</strain>
    </source>
</reference>